<comment type="caution">
    <text evidence="2">The sequence shown here is derived from an EMBL/GenBank/DDBJ whole genome shotgun (WGS) entry which is preliminary data.</text>
</comment>
<organism evidence="2 3">
    <name type="scientific">Elysia chlorotica</name>
    <name type="common">Eastern emerald elysia</name>
    <name type="synonym">Sea slug</name>
    <dbReference type="NCBI Taxonomy" id="188477"/>
    <lineage>
        <taxon>Eukaryota</taxon>
        <taxon>Metazoa</taxon>
        <taxon>Spiralia</taxon>
        <taxon>Lophotrochozoa</taxon>
        <taxon>Mollusca</taxon>
        <taxon>Gastropoda</taxon>
        <taxon>Heterobranchia</taxon>
        <taxon>Euthyneura</taxon>
        <taxon>Panpulmonata</taxon>
        <taxon>Sacoglossa</taxon>
        <taxon>Placobranchoidea</taxon>
        <taxon>Plakobranchidae</taxon>
        <taxon>Elysia</taxon>
    </lineage>
</organism>
<name>A0A3S1H991_ELYCH</name>
<dbReference type="OrthoDB" id="10013007at2759"/>
<evidence type="ECO:0000256" key="1">
    <source>
        <dbReference type="SAM" id="MobiDB-lite"/>
    </source>
</evidence>
<gene>
    <name evidence="2" type="ORF">EGW08_017519</name>
</gene>
<feature type="compositionally biased region" description="Polar residues" evidence="1">
    <location>
        <begin position="41"/>
        <end position="52"/>
    </location>
</feature>
<reference evidence="2 3" key="1">
    <citation type="submission" date="2019-01" db="EMBL/GenBank/DDBJ databases">
        <title>A draft genome assembly of the solar-powered sea slug Elysia chlorotica.</title>
        <authorList>
            <person name="Cai H."/>
            <person name="Li Q."/>
            <person name="Fang X."/>
            <person name="Li J."/>
            <person name="Curtis N.E."/>
            <person name="Altenburger A."/>
            <person name="Shibata T."/>
            <person name="Feng M."/>
            <person name="Maeda T."/>
            <person name="Schwartz J.A."/>
            <person name="Shigenobu S."/>
            <person name="Lundholm N."/>
            <person name="Nishiyama T."/>
            <person name="Yang H."/>
            <person name="Hasebe M."/>
            <person name="Li S."/>
            <person name="Pierce S.K."/>
            <person name="Wang J."/>
        </authorList>
    </citation>
    <scope>NUCLEOTIDE SEQUENCE [LARGE SCALE GENOMIC DNA]</scope>
    <source>
        <strain evidence="2">EC2010</strain>
        <tissue evidence="2">Whole organism of an adult</tissue>
    </source>
</reference>
<keyword evidence="3" id="KW-1185">Reference proteome</keyword>
<evidence type="ECO:0000313" key="3">
    <source>
        <dbReference type="Proteomes" id="UP000271974"/>
    </source>
</evidence>
<feature type="compositionally biased region" description="Polar residues" evidence="1">
    <location>
        <begin position="96"/>
        <end position="111"/>
    </location>
</feature>
<sequence>MGVIMLSVILVDRKAGDKGRRDRYQRSDSARLVVQAMPISAATQQPKQTDLSKPQPHRFDSGAEGLGLGSGVDPSGFRPEDLPDGACYRPKKDLTNLPSTSHSGAGATKYSQDIKNSNTGLMEHIRAVECAPQRTLGFYPVVRTVQVAMPD</sequence>
<dbReference type="EMBL" id="RQTK01000805">
    <property type="protein sequence ID" value="RUS74723.1"/>
    <property type="molecule type" value="Genomic_DNA"/>
</dbReference>
<accession>A0A3S1H991</accession>
<proteinExistence type="predicted"/>
<protein>
    <submittedName>
        <fullName evidence="2">Uncharacterized protein</fullName>
    </submittedName>
</protein>
<dbReference type="AlphaFoldDB" id="A0A3S1H991"/>
<dbReference type="Proteomes" id="UP000271974">
    <property type="component" value="Unassembled WGS sequence"/>
</dbReference>
<feature type="region of interest" description="Disordered" evidence="1">
    <location>
        <begin position="15"/>
        <end position="111"/>
    </location>
</feature>
<feature type="compositionally biased region" description="Basic and acidic residues" evidence="1">
    <location>
        <begin position="15"/>
        <end position="29"/>
    </location>
</feature>
<evidence type="ECO:0000313" key="2">
    <source>
        <dbReference type="EMBL" id="RUS74723.1"/>
    </source>
</evidence>